<keyword evidence="3" id="KW-1185">Reference proteome</keyword>
<protein>
    <submittedName>
        <fullName evidence="2">Uncharacterized protein</fullName>
    </submittedName>
</protein>
<dbReference type="EMBL" id="JACVVK020000162">
    <property type="protein sequence ID" value="KAK7487614.1"/>
    <property type="molecule type" value="Genomic_DNA"/>
</dbReference>
<dbReference type="AlphaFoldDB" id="A0ABD0KKJ0"/>
<evidence type="ECO:0000313" key="3">
    <source>
        <dbReference type="Proteomes" id="UP001519460"/>
    </source>
</evidence>
<accession>A0ABD0KKJ0</accession>
<evidence type="ECO:0000313" key="2">
    <source>
        <dbReference type="EMBL" id="KAK7487614.1"/>
    </source>
</evidence>
<sequence length="49" mass="5631">RICGVVRCDHINGDEVSFIKPFTPVEPLSTKRWPAPPGKPVDDRNIWWT</sequence>
<gene>
    <name evidence="2" type="ORF">BaRGS_00021164</name>
</gene>
<evidence type="ECO:0000256" key="1">
    <source>
        <dbReference type="SAM" id="MobiDB-lite"/>
    </source>
</evidence>
<feature type="compositionally biased region" description="Basic and acidic residues" evidence="1">
    <location>
        <begin position="40"/>
        <end position="49"/>
    </location>
</feature>
<comment type="caution">
    <text evidence="2">The sequence shown here is derived from an EMBL/GenBank/DDBJ whole genome shotgun (WGS) entry which is preliminary data.</text>
</comment>
<dbReference type="Proteomes" id="UP001519460">
    <property type="component" value="Unassembled WGS sequence"/>
</dbReference>
<feature type="region of interest" description="Disordered" evidence="1">
    <location>
        <begin position="29"/>
        <end position="49"/>
    </location>
</feature>
<name>A0ABD0KKJ0_9CAEN</name>
<feature type="non-terminal residue" evidence="2">
    <location>
        <position position="1"/>
    </location>
</feature>
<organism evidence="2 3">
    <name type="scientific">Batillaria attramentaria</name>
    <dbReference type="NCBI Taxonomy" id="370345"/>
    <lineage>
        <taxon>Eukaryota</taxon>
        <taxon>Metazoa</taxon>
        <taxon>Spiralia</taxon>
        <taxon>Lophotrochozoa</taxon>
        <taxon>Mollusca</taxon>
        <taxon>Gastropoda</taxon>
        <taxon>Caenogastropoda</taxon>
        <taxon>Sorbeoconcha</taxon>
        <taxon>Cerithioidea</taxon>
        <taxon>Batillariidae</taxon>
        <taxon>Batillaria</taxon>
    </lineage>
</organism>
<proteinExistence type="predicted"/>
<reference evidence="2 3" key="1">
    <citation type="journal article" date="2023" name="Sci. Data">
        <title>Genome assembly of the Korean intertidal mud-creeper Batillaria attramentaria.</title>
        <authorList>
            <person name="Patra A.K."/>
            <person name="Ho P.T."/>
            <person name="Jun S."/>
            <person name="Lee S.J."/>
            <person name="Kim Y."/>
            <person name="Won Y.J."/>
        </authorList>
    </citation>
    <scope>NUCLEOTIDE SEQUENCE [LARGE SCALE GENOMIC DNA]</scope>
    <source>
        <strain evidence="2">Wonlab-2016</strain>
    </source>
</reference>